<dbReference type="Pfam" id="PF02861">
    <property type="entry name" value="Clp_N"/>
    <property type="match status" value="1"/>
</dbReference>
<evidence type="ECO:0000259" key="1">
    <source>
        <dbReference type="PROSITE" id="PS51186"/>
    </source>
</evidence>
<dbReference type="CDD" id="cd04301">
    <property type="entry name" value="NAT_SF"/>
    <property type="match status" value="1"/>
</dbReference>
<dbReference type="InterPro" id="IPR004176">
    <property type="entry name" value="Clp_R_N"/>
</dbReference>
<gene>
    <name evidence="2" type="ORF">GCM10008935_00490</name>
</gene>
<organism evidence="2 3">
    <name type="scientific">Alkalibacillus silvisoli</name>
    <dbReference type="NCBI Taxonomy" id="392823"/>
    <lineage>
        <taxon>Bacteria</taxon>
        <taxon>Bacillati</taxon>
        <taxon>Bacillota</taxon>
        <taxon>Bacilli</taxon>
        <taxon>Bacillales</taxon>
        <taxon>Bacillaceae</taxon>
        <taxon>Alkalibacillus</taxon>
    </lineage>
</organism>
<dbReference type="Gene3D" id="3.40.630.30">
    <property type="match status" value="1"/>
</dbReference>
<dbReference type="InterPro" id="IPR000182">
    <property type="entry name" value="GNAT_dom"/>
</dbReference>
<dbReference type="PROSITE" id="PS51186">
    <property type="entry name" value="GNAT"/>
    <property type="match status" value="1"/>
</dbReference>
<dbReference type="Pfam" id="PF00583">
    <property type="entry name" value="Acetyltransf_1"/>
    <property type="match status" value="1"/>
</dbReference>
<feature type="domain" description="N-acetyltransferase" evidence="1">
    <location>
        <begin position="144"/>
        <end position="273"/>
    </location>
</feature>
<dbReference type="InterPro" id="IPR016181">
    <property type="entry name" value="Acyl_CoA_acyltransferase"/>
</dbReference>
<protein>
    <submittedName>
        <fullName evidence="2">GNAT family N-acetyltransferase</fullName>
    </submittedName>
</protein>
<dbReference type="InterPro" id="IPR036628">
    <property type="entry name" value="Clp_N_dom_sf"/>
</dbReference>
<dbReference type="RefSeq" id="WP_343780883.1">
    <property type="nucleotide sequence ID" value="NZ_BAAACZ010000002.1"/>
</dbReference>
<keyword evidence="3" id="KW-1185">Reference proteome</keyword>
<comment type="caution">
    <text evidence="2">The sequence shown here is derived from an EMBL/GenBank/DDBJ whole genome shotgun (WGS) entry which is preliminary data.</text>
</comment>
<sequence>MRRAEESIDQLGINALTTIDLFIAFQNERDGALGEVANKVNVDLEKLARMRDEELEQVSNYNIFNEKVSSEVLTVFEAAYEYMRRYNQVFLNEGHVLKALIRESSVINQHVSDEDKKLLLTLGTSSRDMITYLGDYQFPSIHDLNIQRVEHVDQHDLVMFVRNEFSQEWSDTIEQGLSMNQTSFYVAYDDDNSLIGFAAYDVFEGKKGYIGPIGVITSNRTSGVGYALLHYCLKDMKQIGYAYAVIGGAGPIEFFEKACRAVVIPSTYTKNEV</sequence>
<accession>A0ABP3JD65</accession>
<reference evidence="3" key="1">
    <citation type="journal article" date="2019" name="Int. J. Syst. Evol. Microbiol.">
        <title>The Global Catalogue of Microorganisms (GCM) 10K type strain sequencing project: providing services to taxonomists for standard genome sequencing and annotation.</title>
        <authorList>
            <consortium name="The Broad Institute Genomics Platform"/>
            <consortium name="The Broad Institute Genome Sequencing Center for Infectious Disease"/>
            <person name="Wu L."/>
            <person name="Ma J."/>
        </authorList>
    </citation>
    <scope>NUCLEOTIDE SEQUENCE [LARGE SCALE GENOMIC DNA]</scope>
    <source>
        <strain evidence="3">JCM 14193</strain>
    </source>
</reference>
<evidence type="ECO:0000313" key="3">
    <source>
        <dbReference type="Proteomes" id="UP001500740"/>
    </source>
</evidence>
<dbReference type="EMBL" id="BAAACZ010000002">
    <property type="protein sequence ID" value="GAA0449999.1"/>
    <property type="molecule type" value="Genomic_DNA"/>
</dbReference>
<dbReference type="Proteomes" id="UP001500740">
    <property type="component" value="Unassembled WGS sequence"/>
</dbReference>
<dbReference type="SUPFAM" id="SSF81923">
    <property type="entry name" value="Double Clp-N motif"/>
    <property type="match status" value="1"/>
</dbReference>
<proteinExistence type="predicted"/>
<dbReference type="SUPFAM" id="SSF55729">
    <property type="entry name" value="Acyl-CoA N-acyltransferases (Nat)"/>
    <property type="match status" value="1"/>
</dbReference>
<name>A0ABP3JD65_9BACI</name>
<evidence type="ECO:0000313" key="2">
    <source>
        <dbReference type="EMBL" id="GAA0449999.1"/>
    </source>
</evidence>
<dbReference type="Gene3D" id="1.10.1780.10">
    <property type="entry name" value="Clp, N-terminal domain"/>
    <property type="match status" value="1"/>
</dbReference>